<gene>
    <name evidence="2" type="ORF">ABLV49_09140</name>
</gene>
<organism evidence="2">
    <name type="scientific">Polaromonas hydrogenivorans</name>
    <dbReference type="NCBI Taxonomy" id="335476"/>
    <lineage>
        <taxon>Bacteria</taxon>
        <taxon>Pseudomonadati</taxon>
        <taxon>Pseudomonadota</taxon>
        <taxon>Betaproteobacteria</taxon>
        <taxon>Burkholderiales</taxon>
        <taxon>Comamonadaceae</taxon>
        <taxon>Polaromonas</taxon>
    </lineage>
</organism>
<protein>
    <submittedName>
        <fullName evidence="2">ATP-binding protein</fullName>
    </submittedName>
</protein>
<keyword evidence="2" id="KW-0547">Nucleotide-binding</keyword>
<feature type="domain" description="ATPase AAA-type core" evidence="1">
    <location>
        <begin position="28"/>
        <end position="352"/>
    </location>
</feature>
<dbReference type="SUPFAM" id="SSF52540">
    <property type="entry name" value="P-loop containing nucleoside triphosphate hydrolases"/>
    <property type="match status" value="1"/>
</dbReference>
<evidence type="ECO:0000313" key="2">
    <source>
        <dbReference type="EMBL" id="XBP71938.1"/>
    </source>
</evidence>
<dbReference type="InterPro" id="IPR027417">
    <property type="entry name" value="P-loop_NTPase"/>
</dbReference>
<dbReference type="RefSeq" id="WP_349281274.1">
    <property type="nucleotide sequence ID" value="NZ_CBCSCU010000002.1"/>
</dbReference>
<proteinExistence type="predicted"/>
<dbReference type="InterPro" id="IPR051396">
    <property type="entry name" value="Bact_Antivir_Def_Nuclease"/>
</dbReference>
<evidence type="ECO:0000259" key="1">
    <source>
        <dbReference type="Pfam" id="PF13304"/>
    </source>
</evidence>
<dbReference type="PANTHER" id="PTHR43581:SF4">
    <property type="entry name" value="ATP_GTP PHOSPHATASE"/>
    <property type="match status" value="1"/>
</dbReference>
<reference evidence="2" key="1">
    <citation type="submission" date="2024-05" db="EMBL/GenBank/DDBJ databases">
        <authorList>
            <person name="Bunk B."/>
            <person name="Swiderski J."/>
            <person name="Sproer C."/>
            <person name="Thiel V."/>
        </authorList>
    </citation>
    <scope>NUCLEOTIDE SEQUENCE</scope>
    <source>
        <strain evidence="2">DSM 17735</strain>
    </source>
</reference>
<dbReference type="InterPro" id="IPR003959">
    <property type="entry name" value="ATPase_AAA_core"/>
</dbReference>
<dbReference type="GO" id="GO:0016887">
    <property type="term" value="F:ATP hydrolysis activity"/>
    <property type="evidence" value="ECO:0007669"/>
    <property type="project" value="InterPro"/>
</dbReference>
<dbReference type="Pfam" id="PF13304">
    <property type="entry name" value="AAA_21"/>
    <property type="match status" value="1"/>
</dbReference>
<name>A0AAU7LYE8_9BURK</name>
<dbReference type="PANTHER" id="PTHR43581">
    <property type="entry name" value="ATP/GTP PHOSPHATASE"/>
    <property type="match status" value="1"/>
</dbReference>
<dbReference type="AlphaFoldDB" id="A0AAU7LYE8"/>
<accession>A0AAU7LYE8</accession>
<dbReference type="EMBL" id="CP157675">
    <property type="protein sequence ID" value="XBP71938.1"/>
    <property type="molecule type" value="Genomic_DNA"/>
</dbReference>
<dbReference type="GO" id="GO:0005524">
    <property type="term" value="F:ATP binding"/>
    <property type="evidence" value="ECO:0007669"/>
    <property type="project" value="UniProtKB-KW"/>
</dbReference>
<sequence>MKFQINNIIVDAKSTTLSHPTFNNENVFTILVGKNASGKTKILSKIANSYIFNKETFIFQREIFETNNSQQQPSQVIAVSNSRFDRFPDPYRSIFSRDRYETHSNQKEFEVDYHYLGLGNYRSSPHNIISNAVAPIIHGFENNKNNPEVIAKILDYIGFLPAFHIEIKRFRPRKEFYLELHPEELKHSLYEEFQHACTSHKNKSIRAFNFEEEILPGLLYFSNQNPRNKSFSYTIDLINERRENREFFEISKYLPNLIECGLFIVTKFSLFNKTTKDKLPMHLASSGQQCMLLMFFGMAGLMKDGSLICIDEPEISLHPRWQAEFIDTLQNAFSTYRGCHFVIATHSPQIVSGLTSENGFVADLESGEILLPSDYSKKSSDFQLTQIFHEPGFKNEYIIRTLLVILSKLVKLELLSDEDFTKLEVINKIKHRLEDSDPVLHIFHQVKMLIGKK</sequence>
<dbReference type="Gene3D" id="3.40.50.300">
    <property type="entry name" value="P-loop containing nucleotide triphosphate hydrolases"/>
    <property type="match status" value="1"/>
</dbReference>
<keyword evidence="2" id="KW-0067">ATP-binding</keyword>